<evidence type="ECO:0000313" key="1">
    <source>
        <dbReference type="EMBL" id="KKN19127.1"/>
    </source>
</evidence>
<protein>
    <submittedName>
        <fullName evidence="1">Uncharacterized protein</fullName>
    </submittedName>
</protein>
<organism evidence="1">
    <name type="scientific">marine sediment metagenome</name>
    <dbReference type="NCBI Taxonomy" id="412755"/>
    <lineage>
        <taxon>unclassified sequences</taxon>
        <taxon>metagenomes</taxon>
        <taxon>ecological metagenomes</taxon>
    </lineage>
</organism>
<accession>A0A0F9P3Z5</accession>
<name>A0A0F9P3Z5_9ZZZZ</name>
<dbReference type="AlphaFoldDB" id="A0A0F9P3Z5"/>
<reference evidence="1" key="1">
    <citation type="journal article" date="2015" name="Nature">
        <title>Complex archaea that bridge the gap between prokaryotes and eukaryotes.</title>
        <authorList>
            <person name="Spang A."/>
            <person name="Saw J.H."/>
            <person name="Jorgensen S.L."/>
            <person name="Zaremba-Niedzwiedzka K."/>
            <person name="Martijn J."/>
            <person name="Lind A.E."/>
            <person name="van Eijk R."/>
            <person name="Schleper C."/>
            <person name="Guy L."/>
            <person name="Ettema T.J."/>
        </authorList>
    </citation>
    <scope>NUCLEOTIDE SEQUENCE</scope>
</reference>
<dbReference type="EMBL" id="LAZR01003364">
    <property type="protein sequence ID" value="KKN19127.1"/>
    <property type="molecule type" value="Genomic_DNA"/>
</dbReference>
<gene>
    <name evidence="1" type="ORF">LCGC14_0948830</name>
</gene>
<sequence>MNHTKRKWVVSSSILVVNENARVAAAPDLLDACRYALPLICGERLKNDAFPPDDNLGEYLAGLFETCEKKLERAITKAKLKQANEPERTG</sequence>
<proteinExistence type="predicted"/>
<comment type="caution">
    <text evidence="1">The sequence shown here is derived from an EMBL/GenBank/DDBJ whole genome shotgun (WGS) entry which is preliminary data.</text>
</comment>